<feature type="compositionally biased region" description="Acidic residues" evidence="1">
    <location>
        <begin position="181"/>
        <end position="192"/>
    </location>
</feature>
<dbReference type="GeneID" id="20224328"/>
<dbReference type="InParanoid" id="F0Y6X3"/>
<sequence length="368" mass="39212">MVAYHSRTKRNGSSQHTTRAPPRAAALAAWGDAAPAADAFPPAGPGEFPPGALGARAGWLLRGVLAASVRSCGAALRAALRRWAAAAAASPAGAARAERLARALRALAEDAAVVARAADVPRGDAMRDDAALLLRRLDTLRAMSLEVGTRAAAAAAGGAAPAAPRAPPSPPRSPPRGLLAADDDADDDDGESFEEAAVAVVRAPPRRAPRPKAQAWLAKRRTYGGDYDDLPEQPPPRPAPAKKPPPKKRAPKRPPEPLLYDVASCARRLAEALYKVGERLFACVDADFREMPLRVRRPPVHLDVQRLEVFQNKLHAGREKSANFPTSKAPLSAVFHSFRLIFGRAIISRNGLEACMLFPERARAEHPR</sequence>
<proteinExistence type="predicted"/>
<dbReference type="EMBL" id="GL833126">
    <property type="protein sequence ID" value="EGB09292.1"/>
    <property type="molecule type" value="Genomic_DNA"/>
</dbReference>
<evidence type="ECO:0000313" key="3">
    <source>
        <dbReference type="Proteomes" id="UP000002729"/>
    </source>
</evidence>
<feature type="region of interest" description="Disordered" evidence="1">
    <location>
        <begin position="156"/>
        <end position="192"/>
    </location>
</feature>
<dbReference type="RefSeq" id="XP_009036392.1">
    <property type="nucleotide sequence ID" value="XM_009038144.1"/>
</dbReference>
<evidence type="ECO:0000256" key="1">
    <source>
        <dbReference type="SAM" id="MobiDB-lite"/>
    </source>
</evidence>
<feature type="region of interest" description="Disordered" evidence="1">
    <location>
        <begin position="1"/>
        <end position="25"/>
    </location>
</feature>
<protein>
    <submittedName>
        <fullName evidence="2">Uncharacterized protein</fullName>
    </submittedName>
</protein>
<feature type="region of interest" description="Disordered" evidence="1">
    <location>
        <begin position="224"/>
        <end position="256"/>
    </location>
</feature>
<feature type="compositionally biased region" description="Basic residues" evidence="1">
    <location>
        <begin position="1"/>
        <end position="10"/>
    </location>
</feature>
<gene>
    <name evidence="2" type="ORF">AURANDRAFT_63429</name>
</gene>
<feature type="compositionally biased region" description="Pro residues" evidence="1">
    <location>
        <begin position="232"/>
        <end position="243"/>
    </location>
</feature>
<evidence type="ECO:0000313" key="2">
    <source>
        <dbReference type="EMBL" id="EGB09292.1"/>
    </source>
</evidence>
<feature type="compositionally biased region" description="Pro residues" evidence="1">
    <location>
        <begin position="164"/>
        <end position="174"/>
    </location>
</feature>
<organism evidence="3">
    <name type="scientific">Aureococcus anophagefferens</name>
    <name type="common">Harmful bloom alga</name>
    <dbReference type="NCBI Taxonomy" id="44056"/>
    <lineage>
        <taxon>Eukaryota</taxon>
        <taxon>Sar</taxon>
        <taxon>Stramenopiles</taxon>
        <taxon>Ochrophyta</taxon>
        <taxon>Pelagophyceae</taxon>
        <taxon>Pelagomonadales</taxon>
        <taxon>Pelagomonadaceae</taxon>
        <taxon>Aureococcus</taxon>
    </lineage>
</organism>
<dbReference type="Proteomes" id="UP000002729">
    <property type="component" value="Unassembled WGS sequence"/>
</dbReference>
<keyword evidence="3" id="KW-1185">Reference proteome</keyword>
<name>F0Y6X3_AURAN</name>
<reference evidence="2 3" key="1">
    <citation type="journal article" date="2011" name="Proc. Natl. Acad. Sci. U.S.A.">
        <title>Niche of harmful alga Aureococcus anophagefferens revealed through ecogenomics.</title>
        <authorList>
            <person name="Gobler C.J."/>
            <person name="Berry D.L."/>
            <person name="Dyhrman S.T."/>
            <person name="Wilhelm S.W."/>
            <person name="Salamov A."/>
            <person name="Lobanov A.V."/>
            <person name="Zhang Y."/>
            <person name="Collier J.L."/>
            <person name="Wurch L.L."/>
            <person name="Kustka A.B."/>
            <person name="Dill B.D."/>
            <person name="Shah M."/>
            <person name="VerBerkmoes N.C."/>
            <person name="Kuo A."/>
            <person name="Terry A."/>
            <person name="Pangilinan J."/>
            <person name="Lindquist E.A."/>
            <person name="Lucas S."/>
            <person name="Paulsen I.T."/>
            <person name="Hattenrath-Lehmann T.K."/>
            <person name="Talmage S.C."/>
            <person name="Walker E.A."/>
            <person name="Koch F."/>
            <person name="Burson A.M."/>
            <person name="Marcoval M.A."/>
            <person name="Tang Y.Z."/>
            <person name="Lecleir G.R."/>
            <person name="Coyne K.J."/>
            <person name="Berg G.M."/>
            <person name="Bertrand E.M."/>
            <person name="Saito M.A."/>
            <person name="Gladyshev V.N."/>
            <person name="Grigoriev I.V."/>
        </authorList>
    </citation>
    <scope>NUCLEOTIDE SEQUENCE [LARGE SCALE GENOMIC DNA]</scope>
    <source>
        <strain evidence="3">CCMP 1984</strain>
    </source>
</reference>
<dbReference type="KEGG" id="aaf:AURANDRAFT_63429"/>
<accession>F0Y6X3</accession>
<dbReference type="OrthoDB" id="411451at2759"/>
<dbReference type="AlphaFoldDB" id="F0Y6X3"/>